<dbReference type="SUPFAM" id="SSF55729">
    <property type="entry name" value="Acyl-CoA N-acyltransferases (Nat)"/>
    <property type="match status" value="1"/>
</dbReference>
<gene>
    <name evidence="2" type="ORF">FJQ98_12705</name>
</gene>
<dbReference type="CDD" id="cd04301">
    <property type="entry name" value="NAT_SF"/>
    <property type="match status" value="1"/>
</dbReference>
<dbReference type="EMBL" id="CP067341">
    <property type="protein sequence ID" value="QQP14782.1"/>
    <property type="molecule type" value="Genomic_DNA"/>
</dbReference>
<reference evidence="2 3" key="1">
    <citation type="submission" date="2020-01" db="EMBL/GenBank/DDBJ databases">
        <authorList>
            <person name="Liu G."/>
            <person name="Liu B."/>
        </authorList>
    </citation>
    <scope>NUCLEOTIDE SEQUENCE [LARGE SCALE GENOMIC DNA]</scope>
    <source>
        <strain evidence="2 3">FJAT-51161</strain>
    </source>
</reference>
<dbReference type="RefSeq" id="WP_053595523.1">
    <property type="nucleotide sequence ID" value="NZ_CP067341.1"/>
</dbReference>
<dbReference type="Pfam" id="PF00583">
    <property type="entry name" value="Acetyltransf_1"/>
    <property type="match status" value="1"/>
</dbReference>
<keyword evidence="3" id="KW-1185">Reference proteome</keyword>
<name>A0ABX7AZ67_9BACI</name>
<dbReference type="Proteomes" id="UP000596049">
    <property type="component" value="Chromosome"/>
</dbReference>
<evidence type="ECO:0000259" key="1">
    <source>
        <dbReference type="Pfam" id="PF00583"/>
    </source>
</evidence>
<protein>
    <submittedName>
        <fullName evidence="2">GNAT family N-acetyltransferase</fullName>
    </submittedName>
</protein>
<proteinExistence type="predicted"/>
<dbReference type="InterPro" id="IPR000182">
    <property type="entry name" value="GNAT_dom"/>
</dbReference>
<dbReference type="Gene3D" id="3.40.630.30">
    <property type="match status" value="1"/>
</dbReference>
<feature type="domain" description="N-acetyltransferase" evidence="1">
    <location>
        <begin position="41"/>
        <end position="111"/>
    </location>
</feature>
<evidence type="ECO:0000313" key="2">
    <source>
        <dbReference type="EMBL" id="QQP14782.1"/>
    </source>
</evidence>
<accession>A0ABX7AZ67</accession>
<evidence type="ECO:0000313" key="3">
    <source>
        <dbReference type="Proteomes" id="UP000596049"/>
    </source>
</evidence>
<sequence>MSKVEMVELNNELLEGVGSYCLRSKKKSTGYINKNRWLNNRFEEGLKYVQLLDNKKQAGFIEYTDAEYSSRVVHADGYLVIHCLWVSEVGKGYGTRLINKCLEDAKKLSKKGVVVITNSKTSWTPSKEIFLKNDFQLIDTAPYDFELLVYPLSNEAEQPYFPNDWEARLKKFNDLTILRSFQCPYVEIATENIMAGANKLNIPVELIDFKNREELMGFSPTPYGIFSVIFKGQLITFHRLTVHSVVKKLRELTKNSLM</sequence>
<dbReference type="InterPro" id="IPR016181">
    <property type="entry name" value="Acyl_CoA_acyltransferase"/>
</dbReference>
<organism evidence="2 3">
    <name type="scientific">Lysinibacillus agricola</name>
    <dbReference type="NCBI Taxonomy" id="2590012"/>
    <lineage>
        <taxon>Bacteria</taxon>
        <taxon>Bacillati</taxon>
        <taxon>Bacillota</taxon>
        <taxon>Bacilli</taxon>
        <taxon>Bacillales</taxon>
        <taxon>Bacillaceae</taxon>
        <taxon>Lysinibacillus</taxon>
    </lineage>
</organism>